<dbReference type="EMBL" id="CP019343">
    <property type="protein sequence ID" value="ARN73333.1"/>
    <property type="molecule type" value="Genomic_DNA"/>
</dbReference>
<keyword evidence="1" id="KW-0732">Signal</keyword>
<evidence type="ECO:0000313" key="2">
    <source>
        <dbReference type="EMBL" id="ARN73333.1"/>
    </source>
</evidence>
<evidence type="ECO:0000313" key="3">
    <source>
        <dbReference type="Proteomes" id="UP000193450"/>
    </source>
</evidence>
<proteinExistence type="predicted"/>
<evidence type="ECO:0000256" key="1">
    <source>
        <dbReference type="SAM" id="SignalP"/>
    </source>
</evidence>
<dbReference type="AlphaFoldDB" id="A0A1X9NH65"/>
<gene>
    <name evidence="2" type="ORF">BST96_03950</name>
</gene>
<dbReference type="STRING" id="716816.BST96_03950"/>
<protein>
    <recommendedName>
        <fullName evidence="4">DUF4154 domain-containing protein</fullName>
    </recommendedName>
</protein>
<dbReference type="Proteomes" id="UP000193450">
    <property type="component" value="Chromosome"/>
</dbReference>
<dbReference type="KEGG" id="osg:BST96_03950"/>
<evidence type="ECO:0008006" key="4">
    <source>
        <dbReference type="Google" id="ProtNLM"/>
    </source>
</evidence>
<accession>A0A1X9NH65</accession>
<sequence length="184" mass="20358">MALLLALVTITASTSSLAEQHTNIAELRAAYYFNALKFTRWPVEQLDSQSPLNIVLVGSDSVSDILAQKLPDYLIHGHKLSVSSLTAEQANGQSNKDLLDKAHAIYFAENTEDKYPYILGNLKRPVLTGSSIESFANHGGMVEIAYRKQSQKLVFHINTDNLKQSNISISSKLMKISNIVTDHQ</sequence>
<reference evidence="2 3" key="1">
    <citation type="submission" date="2016-11" db="EMBL/GenBank/DDBJ databases">
        <title>Trade-off between light-utilization and light-protection in marine flavobacteria.</title>
        <authorList>
            <person name="Kumagai Y."/>
        </authorList>
    </citation>
    <scope>NUCLEOTIDE SEQUENCE [LARGE SCALE GENOMIC DNA]</scope>
    <source>
        <strain evidence="2 3">NBRC 107125</strain>
    </source>
</reference>
<dbReference type="Pfam" id="PF13689">
    <property type="entry name" value="DUF4154"/>
    <property type="match status" value="1"/>
</dbReference>
<feature type="chain" id="PRO_5013231198" description="DUF4154 domain-containing protein" evidence="1">
    <location>
        <begin position="19"/>
        <end position="184"/>
    </location>
</feature>
<name>A0A1X9NH65_9GAMM</name>
<feature type="signal peptide" evidence="1">
    <location>
        <begin position="1"/>
        <end position="18"/>
    </location>
</feature>
<organism evidence="2 3">
    <name type="scientific">Oceanicoccus sagamiensis</name>
    <dbReference type="NCBI Taxonomy" id="716816"/>
    <lineage>
        <taxon>Bacteria</taxon>
        <taxon>Pseudomonadati</taxon>
        <taxon>Pseudomonadota</taxon>
        <taxon>Gammaproteobacteria</taxon>
        <taxon>Cellvibrionales</taxon>
        <taxon>Spongiibacteraceae</taxon>
        <taxon>Oceanicoccus</taxon>
    </lineage>
</organism>
<keyword evidence="3" id="KW-1185">Reference proteome</keyword>
<dbReference type="InterPro" id="IPR025293">
    <property type="entry name" value="YfiR/HmsC-like"/>
</dbReference>